<evidence type="ECO:0000313" key="2">
    <source>
        <dbReference type="EMBL" id="TCJ30083.1"/>
    </source>
</evidence>
<name>A0A4R1CFJ9_9ACTN</name>
<evidence type="ECO:0008006" key="4">
    <source>
        <dbReference type="Google" id="ProtNLM"/>
    </source>
</evidence>
<dbReference type="OrthoDB" id="3767785at2"/>
<feature type="chain" id="PRO_5038580500" description="Glutaminyl-peptide cyclotransferase" evidence="1">
    <location>
        <begin position="29"/>
        <end position="324"/>
    </location>
</feature>
<protein>
    <recommendedName>
        <fullName evidence="4">Glutaminyl-peptide cyclotransferase</fullName>
    </recommendedName>
</protein>
<keyword evidence="1" id="KW-0732">Signal</keyword>
<proteinExistence type="predicted"/>
<dbReference type="PROSITE" id="PS51257">
    <property type="entry name" value="PROKAR_LIPOPROTEIN"/>
    <property type="match status" value="1"/>
</dbReference>
<organism evidence="2 3">
    <name type="scientific">Nocardioides jejuensis</name>
    <dbReference type="NCBI Taxonomy" id="2502782"/>
    <lineage>
        <taxon>Bacteria</taxon>
        <taxon>Bacillati</taxon>
        <taxon>Actinomycetota</taxon>
        <taxon>Actinomycetes</taxon>
        <taxon>Propionibacteriales</taxon>
        <taxon>Nocardioidaceae</taxon>
        <taxon>Nocardioides</taxon>
    </lineage>
</organism>
<dbReference type="AlphaFoldDB" id="A0A4R1CFJ9"/>
<dbReference type="RefSeq" id="WP_131582207.1">
    <property type="nucleotide sequence ID" value="NZ_SJZJ01000006.1"/>
</dbReference>
<keyword evidence="3" id="KW-1185">Reference proteome</keyword>
<accession>A0A4R1CFJ9</accession>
<dbReference type="SUPFAM" id="SSF63829">
    <property type="entry name" value="Calcium-dependent phosphotriesterase"/>
    <property type="match status" value="1"/>
</dbReference>
<reference evidence="2 3" key="1">
    <citation type="submission" date="2019-03" db="EMBL/GenBank/DDBJ databases">
        <authorList>
            <person name="Kim M.K.M."/>
        </authorList>
    </citation>
    <scope>NUCLEOTIDE SEQUENCE [LARGE SCALE GENOMIC DNA]</scope>
    <source>
        <strain evidence="2 3">18JY15-6</strain>
    </source>
</reference>
<feature type="signal peptide" evidence="1">
    <location>
        <begin position="1"/>
        <end position="28"/>
    </location>
</feature>
<dbReference type="Proteomes" id="UP000295453">
    <property type="component" value="Unassembled WGS sequence"/>
</dbReference>
<dbReference type="EMBL" id="SJZJ01000006">
    <property type="protein sequence ID" value="TCJ30083.1"/>
    <property type="molecule type" value="Genomic_DNA"/>
</dbReference>
<evidence type="ECO:0000256" key="1">
    <source>
        <dbReference type="SAM" id="SignalP"/>
    </source>
</evidence>
<evidence type="ECO:0000313" key="3">
    <source>
        <dbReference type="Proteomes" id="UP000295453"/>
    </source>
</evidence>
<gene>
    <name evidence="2" type="ORF">EPD65_05750</name>
</gene>
<sequence length="324" mass="35410">MPVRRRAIAVAVLVGLVLSGCSALGLGADDPVAAPRPDGTPPRCHGVAYDDVRGRAADLMRPPLQEHPVQAAVCAAYWIPQVDRDFVPQALAVDGSRIFVGGYRWERSFGNRNCQIAVLDRRTGRVTAFEDRLSLPDGDFCRHGGGLELDDAGLWVLETGRLWLLDPDRIGRGGSLRHVWRLPRGVRGSTLVVHGDRIGVGGYRPHKGSRLWWFDRSRTLASDVMPTPKAGGALPSRLQGIGAGPGGVWLNRSGTHCAELRTPEGRRLAFVPGSEDVDFRGRDIWTVSESATQGYLDPHELVVPQVLQLDRSQVERAPRADCDF</sequence>
<comment type="caution">
    <text evidence="2">The sequence shown here is derived from an EMBL/GenBank/DDBJ whole genome shotgun (WGS) entry which is preliminary data.</text>
</comment>